<keyword evidence="2" id="KW-1185">Reference proteome</keyword>
<sequence>MYILIGIIVIIALGYLFFARKQKTVIPNNLANSIYRNLLNEHVDYYSRLSPDEKTRFEKLLSEFLADINIEGVGTEVTDLDSVLIASSAIIPIFGLGNWKYKNLTNVILYPDTFDKEFQFEGENRNILGMVGSGYMNGQMLLSRAALDKGFSKSSGKENTAIHEFVHLLDKSDGATDGVPENLMAHQYAIPWLSMMHQEMHRIEQGKSDISPYALTNEAEFLAVASEYFFEKPDKFKHMHPALYDQLSLIFNQAPSDSTELSNAIKS</sequence>
<dbReference type="InterPro" id="IPR024079">
    <property type="entry name" value="MetalloPept_cat_dom_sf"/>
</dbReference>
<dbReference type="CDD" id="cd20169">
    <property type="entry name" value="Peptidase_M90_mtfA"/>
    <property type="match status" value="1"/>
</dbReference>
<dbReference type="GO" id="GO:0008237">
    <property type="term" value="F:metallopeptidase activity"/>
    <property type="evidence" value="ECO:0007669"/>
    <property type="project" value="InterPro"/>
</dbReference>
<dbReference type="PANTHER" id="PTHR30164:SF2">
    <property type="entry name" value="PROTEIN MTFA"/>
    <property type="match status" value="1"/>
</dbReference>
<dbReference type="Gene3D" id="3.40.390.10">
    <property type="entry name" value="Collagenase (Catalytic Domain)"/>
    <property type="match status" value="1"/>
</dbReference>
<evidence type="ECO:0000313" key="1">
    <source>
        <dbReference type="EMBL" id="TWI97554.1"/>
    </source>
</evidence>
<dbReference type="GO" id="GO:0004177">
    <property type="term" value="F:aminopeptidase activity"/>
    <property type="evidence" value="ECO:0007669"/>
    <property type="project" value="TreeGrafter"/>
</dbReference>
<comment type="caution">
    <text evidence="1">The sequence shown here is derived from an EMBL/GenBank/DDBJ whole genome shotgun (WGS) entry which is preliminary data.</text>
</comment>
<dbReference type="Proteomes" id="UP000317010">
    <property type="component" value="Unassembled WGS sequence"/>
</dbReference>
<dbReference type="Pfam" id="PF06167">
    <property type="entry name" value="Peptidase_M90"/>
    <property type="match status" value="1"/>
</dbReference>
<dbReference type="GO" id="GO:0005829">
    <property type="term" value="C:cytosol"/>
    <property type="evidence" value="ECO:0007669"/>
    <property type="project" value="TreeGrafter"/>
</dbReference>
<accession>A0A562TWS9</accession>
<dbReference type="PANTHER" id="PTHR30164">
    <property type="entry name" value="MTFA PEPTIDASE"/>
    <property type="match status" value="1"/>
</dbReference>
<organism evidence="1 2">
    <name type="scientific">Mucilaginibacter frigoritolerans</name>
    <dbReference type="NCBI Taxonomy" id="652788"/>
    <lineage>
        <taxon>Bacteria</taxon>
        <taxon>Pseudomonadati</taxon>
        <taxon>Bacteroidota</taxon>
        <taxon>Sphingobacteriia</taxon>
        <taxon>Sphingobacteriales</taxon>
        <taxon>Sphingobacteriaceae</taxon>
        <taxon>Mucilaginibacter</taxon>
    </lineage>
</organism>
<evidence type="ECO:0000313" key="2">
    <source>
        <dbReference type="Proteomes" id="UP000317010"/>
    </source>
</evidence>
<protein>
    <recommendedName>
        <fullName evidence="3">Zinc-dependent peptidase</fullName>
    </recommendedName>
</protein>
<dbReference type="SUPFAM" id="SSF55486">
    <property type="entry name" value="Metalloproteases ('zincins'), catalytic domain"/>
    <property type="match status" value="1"/>
</dbReference>
<dbReference type="OrthoDB" id="9786424at2"/>
<dbReference type="InterPro" id="IPR010384">
    <property type="entry name" value="MtfA_fam"/>
</dbReference>
<dbReference type="RefSeq" id="WP_144914362.1">
    <property type="nucleotide sequence ID" value="NZ_VLLI01000010.1"/>
</dbReference>
<name>A0A562TWS9_9SPHI</name>
<proteinExistence type="predicted"/>
<evidence type="ECO:0008006" key="3">
    <source>
        <dbReference type="Google" id="ProtNLM"/>
    </source>
</evidence>
<gene>
    <name evidence="1" type="ORF">JN11_03374</name>
</gene>
<dbReference type="InterPro" id="IPR042252">
    <property type="entry name" value="MtfA_N"/>
</dbReference>
<dbReference type="AlphaFoldDB" id="A0A562TWS9"/>
<dbReference type="Gene3D" id="1.10.472.150">
    <property type="entry name" value="Glucose-regulated metallo-peptidase M90, N-terminal domain"/>
    <property type="match status" value="1"/>
</dbReference>
<dbReference type="EMBL" id="VLLI01000010">
    <property type="protein sequence ID" value="TWI97554.1"/>
    <property type="molecule type" value="Genomic_DNA"/>
</dbReference>
<reference evidence="1 2" key="1">
    <citation type="submission" date="2019-07" db="EMBL/GenBank/DDBJ databases">
        <title>Genomic Encyclopedia of Archaeal and Bacterial Type Strains, Phase II (KMG-II): from individual species to whole genera.</title>
        <authorList>
            <person name="Goeker M."/>
        </authorList>
    </citation>
    <scope>NUCLEOTIDE SEQUENCE [LARGE SCALE GENOMIC DNA]</scope>
    <source>
        <strain evidence="1 2">ATCC BAA-1854</strain>
    </source>
</reference>